<evidence type="ECO:0000256" key="3">
    <source>
        <dbReference type="ARBA" id="ARBA00022490"/>
    </source>
</evidence>
<dbReference type="InterPro" id="IPR029021">
    <property type="entry name" value="Prot-tyrosine_phosphatase-like"/>
</dbReference>
<comment type="subcellular location">
    <subcellularLocation>
        <location evidence="1">Cytoplasm</location>
    </subcellularLocation>
</comment>
<dbReference type="PROSITE" id="PS00383">
    <property type="entry name" value="TYR_PHOSPHATASE_1"/>
    <property type="match status" value="1"/>
</dbReference>
<dbReference type="GO" id="GO:0050860">
    <property type="term" value="P:negative regulation of T cell receptor signaling pathway"/>
    <property type="evidence" value="ECO:0007669"/>
    <property type="project" value="UniProtKB-ARBA"/>
</dbReference>
<dbReference type="Pfam" id="PF00782">
    <property type="entry name" value="DSPc"/>
    <property type="match status" value="1"/>
</dbReference>
<dbReference type="FunFam" id="3.90.190.10:FF:000048">
    <property type="entry name" value="dual specificity protein phosphatase 22 isoform X1"/>
    <property type="match status" value="1"/>
</dbReference>
<dbReference type="EMBL" id="JX052505">
    <property type="protein sequence ID" value="AFK10733.1"/>
    <property type="molecule type" value="mRNA"/>
</dbReference>
<gene>
    <name evidence="12" type="primary">dusp22a</name>
</gene>
<dbReference type="SUPFAM" id="SSF52799">
    <property type="entry name" value="(Phosphotyrosine protein) phosphatases II"/>
    <property type="match status" value="1"/>
</dbReference>
<dbReference type="CTD" id="436787"/>
<evidence type="ECO:0000313" key="12">
    <source>
        <dbReference type="Ensembl" id="ENSCMIP00000029972.1"/>
    </source>
</evidence>
<accession>K4FRX2</accession>
<comment type="catalytic activity">
    <reaction evidence="7">
        <text>O-phospho-L-threonyl-[protein] + H2O = L-threonyl-[protein] + phosphate</text>
        <dbReference type="Rhea" id="RHEA:47004"/>
        <dbReference type="Rhea" id="RHEA-COMP:11060"/>
        <dbReference type="Rhea" id="RHEA-COMP:11605"/>
        <dbReference type="ChEBI" id="CHEBI:15377"/>
        <dbReference type="ChEBI" id="CHEBI:30013"/>
        <dbReference type="ChEBI" id="CHEBI:43474"/>
        <dbReference type="ChEBI" id="CHEBI:61977"/>
        <dbReference type="EC" id="3.1.3.16"/>
    </reaction>
</comment>
<dbReference type="CDD" id="cd14581">
    <property type="entry name" value="DUSP22"/>
    <property type="match status" value="1"/>
</dbReference>
<evidence type="ECO:0000313" key="11">
    <source>
        <dbReference type="EMBL" id="AFK10733.1"/>
    </source>
</evidence>
<evidence type="ECO:0000313" key="13">
    <source>
        <dbReference type="Proteomes" id="UP000314986"/>
    </source>
</evidence>
<dbReference type="RefSeq" id="NP_001279949.1">
    <property type="nucleotide sequence ID" value="NM_001293020.1"/>
</dbReference>
<protein>
    <submittedName>
        <fullName evidence="12">Dual specificity phosphatase 22a</fullName>
    </submittedName>
    <submittedName>
        <fullName evidence="11">Dual specificity protein phosphatase 22-A-like protein</fullName>
    </submittedName>
</protein>
<dbReference type="GO" id="GO:0007165">
    <property type="term" value="P:signal transduction"/>
    <property type="evidence" value="ECO:0007669"/>
    <property type="project" value="TreeGrafter"/>
</dbReference>
<dbReference type="Proteomes" id="UP000314986">
    <property type="component" value="Unassembled WGS sequence"/>
</dbReference>
<reference evidence="12" key="5">
    <citation type="submission" date="2025-05" db="UniProtKB">
        <authorList>
            <consortium name="Ensembl"/>
        </authorList>
    </citation>
    <scope>IDENTIFICATION</scope>
</reference>
<reference evidence="13" key="2">
    <citation type="journal article" date="2007" name="PLoS Biol.">
        <title>Survey sequencing and comparative analysis of the elephant shark (Callorhinchus milii) genome.</title>
        <authorList>
            <person name="Venkatesh B."/>
            <person name="Kirkness E.F."/>
            <person name="Loh Y.H."/>
            <person name="Halpern A.L."/>
            <person name="Lee A.P."/>
            <person name="Johnson J."/>
            <person name="Dandona N."/>
            <person name="Viswanathan L.D."/>
            <person name="Tay A."/>
            <person name="Venter J.C."/>
            <person name="Strausberg R.L."/>
            <person name="Brenner S."/>
        </authorList>
    </citation>
    <scope>NUCLEOTIDE SEQUENCE [LARGE SCALE GENOMIC DNA]</scope>
</reference>
<evidence type="ECO:0000256" key="6">
    <source>
        <dbReference type="ARBA" id="ARBA00047761"/>
    </source>
</evidence>
<evidence type="ECO:0000256" key="8">
    <source>
        <dbReference type="ARBA" id="ARBA00051722"/>
    </source>
</evidence>
<reference evidence="13" key="1">
    <citation type="journal article" date="2006" name="Science">
        <title>Ancient noncoding elements conserved in the human genome.</title>
        <authorList>
            <person name="Venkatesh B."/>
            <person name="Kirkness E.F."/>
            <person name="Loh Y.H."/>
            <person name="Halpern A.L."/>
            <person name="Lee A.P."/>
            <person name="Johnson J."/>
            <person name="Dandona N."/>
            <person name="Viswanathan L.D."/>
            <person name="Tay A."/>
            <person name="Venter J.C."/>
            <person name="Strausberg R.L."/>
            <person name="Brenner S."/>
        </authorList>
    </citation>
    <scope>NUCLEOTIDE SEQUENCE [LARGE SCALE GENOMIC DNA]</scope>
</reference>
<reference evidence="11" key="3">
    <citation type="journal article" date="2012" name="PLoS ONE">
        <title>Sequencing and Analysis of Full-Length cDNAs, 5'-ESTs and 3'-ESTs from a Cartilaginous Fish, the Elephant Shark (Callorhinchus milii).</title>
        <authorList>
            <person name="Tan Y.Y."/>
            <person name="Kodzius R."/>
            <person name="Tay B.H."/>
            <person name="Tay A."/>
            <person name="Brenner S."/>
            <person name="Venkatesh B."/>
        </authorList>
    </citation>
    <scope>NUCLEOTIDE SEQUENCE</scope>
    <source>
        <tissue evidence="11">Gills</tissue>
    </source>
</reference>
<dbReference type="GO" id="GO:0005829">
    <property type="term" value="C:cytosol"/>
    <property type="evidence" value="ECO:0007669"/>
    <property type="project" value="TreeGrafter"/>
</dbReference>
<comment type="similarity">
    <text evidence="2">Belongs to the protein-tyrosine phosphatase family. Non-receptor class dual specificity subfamily.</text>
</comment>
<reference evidence="13" key="4">
    <citation type="journal article" date="2014" name="Nature">
        <title>Elephant shark genome provides unique insights into gnathostome evolution.</title>
        <authorList>
            <consortium name="International Elephant Shark Genome Sequencing Consortium"/>
            <person name="Venkatesh B."/>
            <person name="Lee A.P."/>
            <person name="Ravi V."/>
            <person name="Maurya A.K."/>
            <person name="Lian M.M."/>
            <person name="Swann J.B."/>
            <person name="Ohta Y."/>
            <person name="Flajnik M.F."/>
            <person name="Sutoh Y."/>
            <person name="Kasahara M."/>
            <person name="Hoon S."/>
            <person name="Gangu V."/>
            <person name="Roy S.W."/>
            <person name="Irimia M."/>
            <person name="Korzh V."/>
            <person name="Kondrychyn I."/>
            <person name="Lim Z.W."/>
            <person name="Tay B.H."/>
            <person name="Tohari S."/>
            <person name="Kong K.W."/>
            <person name="Ho S."/>
            <person name="Lorente-Galdos B."/>
            <person name="Quilez J."/>
            <person name="Marques-Bonet T."/>
            <person name="Raney B.J."/>
            <person name="Ingham P.W."/>
            <person name="Tay A."/>
            <person name="Hillier L.W."/>
            <person name="Minx P."/>
            <person name="Boehm T."/>
            <person name="Wilson R.K."/>
            <person name="Brenner S."/>
            <person name="Warren W.C."/>
        </authorList>
    </citation>
    <scope>NUCLEOTIDE SEQUENCE [LARGE SCALE GENOMIC DNA]</scope>
</reference>
<dbReference type="GeneTree" id="ENSGT00940000164598"/>
<dbReference type="InterPro" id="IPR016130">
    <property type="entry name" value="Tyr_Pase_AS"/>
</dbReference>
<evidence type="ECO:0000256" key="7">
    <source>
        <dbReference type="ARBA" id="ARBA00048336"/>
    </source>
</evidence>
<dbReference type="PRINTS" id="PR01908">
    <property type="entry name" value="ADSPHPHTASE"/>
</dbReference>
<evidence type="ECO:0000259" key="10">
    <source>
        <dbReference type="PROSITE" id="PS50056"/>
    </source>
</evidence>
<dbReference type="GO" id="GO:0004722">
    <property type="term" value="F:protein serine/threonine phosphatase activity"/>
    <property type="evidence" value="ECO:0007669"/>
    <property type="project" value="UniProtKB-EC"/>
</dbReference>
<dbReference type="PROSITE" id="PS50054">
    <property type="entry name" value="TYR_PHOSPHATASE_DUAL"/>
    <property type="match status" value="1"/>
</dbReference>
<dbReference type="PANTHER" id="PTHR45948:SF1">
    <property type="entry name" value="TYROSINE-PROTEIN PHOSPHATASE DOMAIN-CONTAINING PROTEIN"/>
    <property type="match status" value="1"/>
</dbReference>
<dbReference type="SMART" id="SM00195">
    <property type="entry name" value="DSPc"/>
    <property type="match status" value="1"/>
</dbReference>
<dbReference type="Gene3D" id="3.90.190.10">
    <property type="entry name" value="Protein tyrosine phosphatase superfamily"/>
    <property type="match status" value="1"/>
</dbReference>
<keyword evidence="5" id="KW-0904">Protein phosphatase</keyword>
<dbReference type="AlphaFoldDB" id="K4FRX2"/>
<keyword evidence="3" id="KW-0963">Cytoplasm</keyword>
<evidence type="ECO:0000256" key="1">
    <source>
        <dbReference type="ARBA" id="ARBA00004496"/>
    </source>
</evidence>
<dbReference type="PROSITE" id="PS50056">
    <property type="entry name" value="TYR_PHOSPHATASE_2"/>
    <property type="match status" value="1"/>
</dbReference>
<comment type="catalytic activity">
    <reaction evidence="8">
        <text>O-phospho-L-tyrosyl-[protein] + H2O = L-tyrosyl-[protein] + phosphate</text>
        <dbReference type="Rhea" id="RHEA:10684"/>
        <dbReference type="Rhea" id="RHEA-COMP:10136"/>
        <dbReference type="Rhea" id="RHEA-COMP:20101"/>
        <dbReference type="ChEBI" id="CHEBI:15377"/>
        <dbReference type="ChEBI" id="CHEBI:43474"/>
        <dbReference type="ChEBI" id="CHEBI:46858"/>
        <dbReference type="ChEBI" id="CHEBI:61978"/>
        <dbReference type="EC" id="3.1.3.48"/>
    </reaction>
</comment>
<dbReference type="InterPro" id="IPR020422">
    <property type="entry name" value="TYR_PHOSPHATASE_DUAL_dom"/>
</dbReference>
<dbReference type="STRING" id="7868.ENSCMIP00000029972"/>
<evidence type="ECO:0000256" key="4">
    <source>
        <dbReference type="ARBA" id="ARBA00022801"/>
    </source>
</evidence>
<dbReference type="KEGG" id="cmk:103175927"/>
<comment type="catalytic activity">
    <reaction evidence="6">
        <text>O-phospho-L-seryl-[protein] + H2O = L-seryl-[protein] + phosphate</text>
        <dbReference type="Rhea" id="RHEA:20629"/>
        <dbReference type="Rhea" id="RHEA-COMP:9863"/>
        <dbReference type="Rhea" id="RHEA-COMP:11604"/>
        <dbReference type="ChEBI" id="CHEBI:15377"/>
        <dbReference type="ChEBI" id="CHEBI:29999"/>
        <dbReference type="ChEBI" id="CHEBI:43474"/>
        <dbReference type="ChEBI" id="CHEBI:83421"/>
        <dbReference type="EC" id="3.1.3.16"/>
    </reaction>
</comment>
<proteinExistence type="evidence at transcript level"/>
<keyword evidence="13" id="KW-1185">Reference proteome</keyword>
<dbReference type="OrthoDB" id="9979246at2759"/>
<dbReference type="Ensembl" id="ENSCMIT00000030438.1">
    <property type="protein sequence ID" value="ENSCMIP00000029972.1"/>
    <property type="gene ID" value="ENSCMIG00000012933.1"/>
</dbReference>
<dbReference type="OMA" id="TKHGITH"/>
<dbReference type="GeneID" id="103175927"/>
<dbReference type="GO" id="GO:0004725">
    <property type="term" value="F:protein tyrosine phosphatase activity"/>
    <property type="evidence" value="ECO:0007669"/>
    <property type="project" value="UniProtKB-EC"/>
</dbReference>
<feature type="domain" description="Tyrosine-protein phosphatase" evidence="9">
    <location>
        <begin position="4"/>
        <end position="144"/>
    </location>
</feature>
<evidence type="ECO:0000256" key="2">
    <source>
        <dbReference type="ARBA" id="ARBA00008601"/>
    </source>
</evidence>
<dbReference type="GO" id="GO:0071363">
    <property type="term" value="P:cellular response to growth factor stimulus"/>
    <property type="evidence" value="ECO:0007669"/>
    <property type="project" value="UniProtKB-ARBA"/>
</dbReference>
<dbReference type="GO" id="GO:0030155">
    <property type="term" value="P:regulation of cell adhesion"/>
    <property type="evidence" value="ECO:0007669"/>
    <property type="project" value="UniProtKB-ARBA"/>
</dbReference>
<dbReference type="InterPro" id="IPR000340">
    <property type="entry name" value="Dual-sp_phosphatase_cat-dom"/>
</dbReference>
<evidence type="ECO:0000256" key="5">
    <source>
        <dbReference type="ARBA" id="ARBA00022912"/>
    </source>
</evidence>
<sequence length="213" mass="24257">MGNGMSKVLDGLYLGNIRDSKDRENLTKNGVTHVLSVCHNAEAVLEDMTYLCIPAADASNQNLLQYFKECIKFIHMCRLRGGGCIVHCLAGVSRSTTVVVAYLMTVTDYGWEECLSAVKVCRSYVSPNFGFQQQLQEFEMNHVKEYRRWLRMELGESRFNDKQEIGKLLSEYNEQQKQQQPGCGQPRWANPTATVYPLPYNAYGTAKHGWVNR</sequence>
<keyword evidence="4" id="KW-0378">Hydrolase</keyword>
<evidence type="ECO:0000259" key="9">
    <source>
        <dbReference type="PROSITE" id="PS50054"/>
    </source>
</evidence>
<feature type="domain" description="Tyrosine specific protein phosphatases" evidence="10">
    <location>
        <begin position="61"/>
        <end position="122"/>
    </location>
</feature>
<dbReference type="PANTHER" id="PTHR45948">
    <property type="entry name" value="DUAL SPECIFICITY PROTEIN PHOSPHATASE DDB_G0269404-RELATED"/>
    <property type="match status" value="1"/>
</dbReference>
<name>K4FRX2_CALMI</name>
<dbReference type="GO" id="GO:1990782">
    <property type="term" value="F:protein tyrosine kinase binding"/>
    <property type="evidence" value="ECO:0007669"/>
    <property type="project" value="UniProtKB-ARBA"/>
</dbReference>
<dbReference type="InterPro" id="IPR000387">
    <property type="entry name" value="Tyr_Pase_dom"/>
</dbReference>
<organism evidence="11">
    <name type="scientific">Callorhinchus milii</name>
    <name type="common">Ghost shark</name>
    <dbReference type="NCBI Taxonomy" id="7868"/>
    <lineage>
        <taxon>Eukaryota</taxon>
        <taxon>Metazoa</taxon>
        <taxon>Chordata</taxon>
        <taxon>Craniata</taxon>
        <taxon>Vertebrata</taxon>
        <taxon>Chondrichthyes</taxon>
        <taxon>Holocephali</taxon>
        <taxon>Chimaeriformes</taxon>
        <taxon>Callorhinchidae</taxon>
        <taxon>Callorhinchus</taxon>
    </lineage>
</organism>